<comment type="caution">
    <text evidence="2">The sequence shown here is derived from an EMBL/GenBank/DDBJ whole genome shotgun (WGS) entry which is preliminary data.</text>
</comment>
<protein>
    <submittedName>
        <fullName evidence="2">Uncharacterized protein</fullName>
    </submittedName>
</protein>
<evidence type="ECO:0000256" key="1">
    <source>
        <dbReference type="SAM" id="MobiDB-lite"/>
    </source>
</evidence>
<feature type="compositionally biased region" description="Low complexity" evidence="1">
    <location>
        <begin position="103"/>
        <end position="113"/>
    </location>
</feature>
<evidence type="ECO:0000313" key="2">
    <source>
        <dbReference type="EMBL" id="KAJ8020043.1"/>
    </source>
</evidence>
<accession>A0A9Q1BC42</accession>
<gene>
    <name evidence="2" type="ORF">HOLleu_41879</name>
</gene>
<keyword evidence="3" id="KW-1185">Reference proteome</keyword>
<proteinExistence type="predicted"/>
<feature type="compositionally biased region" description="Basic and acidic residues" evidence="1">
    <location>
        <begin position="159"/>
        <end position="170"/>
    </location>
</feature>
<feature type="compositionally biased region" description="Basic and acidic residues" evidence="1">
    <location>
        <begin position="217"/>
        <end position="226"/>
    </location>
</feature>
<evidence type="ECO:0000313" key="3">
    <source>
        <dbReference type="Proteomes" id="UP001152320"/>
    </source>
</evidence>
<feature type="compositionally biased region" description="Basic and acidic residues" evidence="1">
    <location>
        <begin position="140"/>
        <end position="152"/>
    </location>
</feature>
<sequence>MGGCCCACLKPKDESQKLSEDAPRDNRAYIKDYGSIRTESEHEGPPKESDSLLKTTSARPKLPDQPVKREAPIPKENLSLERTKEKQKEQKPEKEVVPPPPTTVVVPATPPAEGAGHVKFAPAPPSTSTPVGSTADEEEKSEKSEKSERSESDTTPLVPDDKEKTQAKDSKSKKKGKTKFGVASKMSKTAGKMKKALTKKDKEDIAKKYQQKPTNQGDHRALIEES</sequence>
<dbReference type="AlphaFoldDB" id="A0A9Q1BC42"/>
<dbReference type="Proteomes" id="UP001152320">
    <property type="component" value="Chromosome 23"/>
</dbReference>
<feature type="region of interest" description="Disordered" evidence="1">
    <location>
        <begin position="14"/>
        <end position="226"/>
    </location>
</feature>
<name>A0A9Q1BC42_HOLLE</name>
<feature type="compositionally biased region" description="Basic and acidic residues" evidence="1">
    <location>
        <begin position="198"/>
        <end position="207"/>
    </location>
</feature>
<organism evidence="2 3">
    <name type="scientific">Holothuria leucospilota</name>
    <name type="common">Black long sea cucumber</name>
    <name type="synonym">Mertensiothuria leucospilota</name>
    <dbReference type="NCBI Taxonomy" id="206669"/>
    <lineage>
        <taxon>Eukaryota</taxon>
        <taxon>Metazoa</taxon>
        <taxon>Echinodermata</taxon>
        <taxon>Eleutherozoa</taxon>
        <taxon>Echinozoa</taxon>
        <taxon>Holothuroidea</taxon>
        <taxon>Aspidochirotacea</taxon>
        <taxon>Aspidochirotida</taxon>
        <taxon>Holothuriidae</taxon>
        <taxon>Holothuria</taxon>
    </lineage>
</organism>
<feature type="compositionally biased region" description="Basic and acidic residues" evidence="1">
    <location>
        <begin position="14"/>
        <end position="30"/>
    </location>
</feature>
<feature type="compositionally biased region" description="Basic and acidic residues" evidence="1">
    <location>
        <begin position="66"/>
        <end position="96"/>
    </location>
</feature>
<dbReference type="EMBL" id="JAIZAY010000023">
    <property type="protein sequence ID" value="KAJ8020043.1"/>
    <property type="molecule type" value="Genomic_DNA"/>
</dbReference>
<reference evidence="2" key="1">
    <citation type="submission" date="2021-10" db="EMBL/GenBank/DDBJ databases">
        <title>Tropical sea cucumber genome reveals ecological adaptation and Cuvierian tubules defense mechanism.</title>
        <authorList>
            <person name="Chen T."/>
        </authorList>
    </citation>
    <scope>NUCLEOTIDE SEQUENCE</scope>
    <source>
        <strain evidence="2">Nanhai2018</strain>
        <tissue evidence="2">Muscle</tissue>
    </source>
</reference>
<feature type="compositionally biased region" description="Basic and acidic residues" evidence="1">
    <location>
        <begin position="38"/>
        <end position="51"/>
    </location>
</feature>